<dbReference type="Pfam" id="PF13456">
    <property type="entry name" value="RVT_3"/>
    <property type="match status" value="1"/>
</dbReference>
<dbReference type="InterPro" id="IPR001878">
    <property type="entry name" value="Znf_CCHC"/>
</dbReference>
<dbReference type="InterPro" id="IPR002156">
    <property type="entry name" value="RNaseH_domain"/>
</dbReference>
<dbReference type="Pfam" id="PF14392">
    <property type="entry name" value="zf-CCHC_4"/>
    <property type="match status" value="1"/>
</dbReference>
<dbReference type="GO" id="GO:0008270">
    <property type="term" value="F:zinc ion binding"/>
    <property type="evidence" value="ECO:0007669"/>
    <property type="project" value="UniProtKB-KW"/>
</dbReference>
<dbReference type="GO" id="GO:0003676">
    <property type="term" value="F:nucleic acid binding"/>
    <property type="evidence" value="ECO:0007669"/>
    <property type="project" value="InterPro"/>
</dbReference>
<protein>
    <recommendedName>
        <fullName evidence="3">CCHC-type domain-containing protein</fullName>
    </recommendedName>
</protein>
<dbReference type="Gene3D" id="3.30.420.10">
    <property type="entry name" value="Ribonuclease H-like superfamily/Ribonuclease H"/>
    <property type="match status" value="1"/>
</dbReference>
<proteinExistence type="predicted"/>
<dbReference type="InterPro" id="IPR043502">
    <property type="entry name" value="DNA/RNA_pol_sf"/>
</dbReference>
<gene>
    <name evidence="4" type="ORF">FSB_LOCUS15698</name>
</gene>
<sequence length="631" mass="71090">MRPMFVELGTEGLGFPLDRGNLPDLWISFKYENLGNFCYGCGRLGHEQNDCLDPDVQLLLKENIRCGIYDKWLQADNDNFQPGLRLERPQRHSFGEANSHMHIVEQREGGHLLSAGNNTQSNQMAMEQVARGPSHSVEGRNVREISFRQQSCPDNNTPQRNELTGTGGSNPQFPTNLENLIEVCISDSENEALCLVPSEDEIQRVVFEMNPLKNPGPDGLPALFYKHYWSIVGKQVVAAVQSFFHEGWLLKEFNQTFITLIPKIQGSCNFNQFRPISLCNVCYKVISKILVNRIRPLLNRLIDPAQVAFVPNRWITENVVAAQEIVHSFGKTKKKRGYVGLKLDFQKAYDKMEWSFLKAILMSFGFNESEVLLRLINREQSLGNLSGVKVAVGKESQCVKFLTAKYKVRRNQLSSSPRSNASWCWWSLEKAKAILLKGACWSIGDGRSVLVWEDPWVPECLNFRPLPLSEESLGRSLVVSYFFNQEGTDWDIHKLQAEFNQSSVKAIKAIPVNTNLPVQAKAEALRQAASIASSYNLQSVCFESDCKVCIDGLLVPNFPVPWRIANLLKEIAALVQTIPTASFSWVPRRANMVAHMLAQWSLENRFFGFFDASTIPPSVLSVILEDGIAGS</sequence>
<feature type="domain" description="CCHC-type" evidence="3">
    <location>
        <begin position="38"/>
        <end position="51"/>
    </location>
</feature>
<evidence type="ECO:0000259" key="3">
    <source>
        <dbReference type="PROSITE" id="PS50158"/>
    </source>
</evidence>
<reference evidence="4" key="1">
    <citation type="submission" date="2018-02" db="EMBL/GenBank/DDBJ databases">
        <authorList>
            <person name="Cohen D.B."/>
            <person name="Kent A.D."/>
        </authorList>
    </citation>
    <scope>NUCLEOTIDE SEQUENCE</scope>
</reference>
<dbReference type="CDD" id="cd01650">
    <property type="entry name" value="RT_nLTR_like"/>
    <property type="match status" value="1"/>
</dbReference>
<dbReference type="SUPFAM" id="SSF56672">
    <property type="entry name" value="DNA/RNA polymerases"/>
    <property type="match status" value="1"/>
</dbReference>
<dbReference type="Pfam" id="PF00078">
    <property type="entry name" value="RVT_1"/>
    <property type="match status" value="1"/>
</dbReference>
<keyword evidence="1" id="KW-0479">Metal-binding</keyword>
<dbReference type="InterPro" id="IPR036397">
    <property type="entry name" value="RNaseH_sf"/>
</dbReference>
<dbReference type="AlphaFoldDB" id="A0A2N9FA85"/>
<dbReference type="InterPro" id="IPR000477">
    <property type="entry name" value="RT_dom"/>
</dbReference>
<dbReference type="InterPro" id="IPR044730">
    <property type="entry name" value="RNase_H-like_dom_plant"/>
</dbReference>
<evidence type="ECO:0000256" key="1">
    <source>
        <dbReference type="PROSITE-ProRule" id="PRU00047"/>
    </source>
</evidence>
<dbReference type="InterPro" id="IPR052343">
    <property type="entry name" value="Retrotransposon-Effector_Assoc"/>
</dbReference>
<evidence type="ECO:0000313" key="4">
    <source>
        <dbReference type="EMBL" id="SPC87816.1"/>
    </source>
</evidence>
<feature type="region of interest" description="Disordered" evidence="2">
    <location>
        <begin position="148"/>
        <end position="172"/>
    </location>
</feature>
<dbReference type="CDD" id="cd06222">
    <property type="entry name" value="RNase_H_like"/>
    <property type="match status" value="1"/>
</dbReference>
<dbReference type="InterPro" id="IPR025836">
    <property type="entry name" value="Zn_knuckle_CX2CX4HX4C"/>
</dbReference>
<keyword evidence="1" id="KW-0863">Zinc-finger</keyword>
<keyword evidence="1" id="KW-0862">Zinc</keyword>
<dbReference type="PANTHER" id="PTHR46890">
    <property type="entry name" value="NON-LTR RETROLELEMENT REVERSE TRANSCRIPTASE-LIKE PROTEIN-RELATED"/>
    <property type="match status" value="1"/>
</dbReference>
<dbReference type="GO" id="GO:0004523">
    <property type="term" value="F:RNA-DNA hybrid ribonuclease activity"/>
    <property type="evidence" value="ECO:0007669"/>
    <property type="project" value="InterPro"/>
</dbReference>
<dbReference type="PANTHER" id="PTHR46890:SF48">
    <property type="entry name" value="RNA-DIRECTED DNA POLYMERASE"/>
    <property type="match status" value="1"/>
</dbReference>
<evidence type="ECO:0000256" key="2">
    <source>
        <dbReference type="SAM" id="MobiDB-lite"/>
    </source>
</evidence>
<accession>A0A2N9FA85</accession>
<dbReference type="PROSITE" id="PS50158">
    <property type="entry name" value="ZF_CCHC"/>
    <property type="match status" value="1"/>
</dbReference>
<dbReference type="EMBL" id="OIVN01000947">
    <property type="protein sequence ID" value="SPC87816.1"/>
    <property type="molecule type" value="Genomic_DNA"/>
</dbReference>
<name>A0A2N9FA85_FAGSY</name>
<organism evidence="4">
    <name type="scientific">Fagus sylvatica</name>
    <name type="common">Beechnut</name>
    <dbReference type="NCBI Taxonomy" id="28930"/>
    <lineage>
        <taxon>Eukaryota</taxon>
        <taxon>Viridiplantae</taxon>
        <taxon>Streptophyta</taxon>
        <taxon>Embryophyta</taxon>
        <taxon>Tracheophyta</taxon>
        <taxon>Spermatophyta</taxon>
        <taxon>Magnoliopsida</taxon>
        <taxon>eudicotyledons</taxon>
        <taxon>Gunneridae</taxon>
        <taxon>Pentapetalae</taxon>
        <taxon>rosids</taxon>
        <taxon>fabids</taxon>
        <taxon>Fagales</taxon>
        <taxon>Fagaceae</taxon>
        <taxon>Fagus</taxon>
    </lineage>
</organism>